<name>A0ACB5QTI0_9BURK</name>
<dbReference type="EMBL" id="BPUR01000009">
    <property type="protein sequence ID" value="GJH18423.1"/>
    <property type="molecule type" value="Genomic_DNA"/>
</dbReference>
<dbReference type="Proteomes" id="UP001055013">
    <property type="component" value="Unassembled WGS sequence"/>
</dbReference>
<sequence length="1325" mass="145817">MSGLTLKQVAPYVGLRPFTELEALFFFGRDLHVRDLLVKLESRQRFISIVGASGTGKSSLVRAGLIPALHRGALATAGHSWNVCIISPGDAPLANLAHALTEDERWVDNGDRALSASALSAALASSPLALAELYSKRFNRVVGQALLLVVDQFEEIFRYRQRNLDEAESFIRLLLRSASEDVPIYVVVTMRSDFLGNCVAFFGLPEAINSGVYLTPRLGYDPLRSVIGSPLGLVGGTISPVLVSRLINTIGGEDELPVLEHALLRMWNRARADGRNRIDDIDFEAVCAPDDQTGNEEGAPQEAAESPKLAFALNNHASEIYHALPSECQGVARCLFLALVERRENRVVRHPQELRHLFELVGSRERENLLAVLSAFRADGVGFLLPPAREPVSDDTLVDISHESLFRQWSRFQLWIEDERLDVAELNEWRQRAIRQRERGGWLDERDCDRAVRWRERVSAHGDVTVWAERYAGEGAYALVHRYIEASLERLGHERDERERLEREANEAKLQKIEAEFALQKSAADRAEQEKQQAEHEKRLAEAFAVASRRKSLIASVCAVLSLLFALIAGALAWQAMHSKQEAIAGELAANAENVGRDHPDQGLLLALAAWKVSPTPKAESIVRLSEINFPYKLVLRGHRDSVLGLQFSQEGKTLDTVGQDSTAHRWDVQSGKEIGVLNELGRVVGKAKFSPDDRTLATVDDGDNTVRLRNMQDPSEGHVLKGHKDTIQQVQFSPDGRILATASRDASVRLWDAYSGELRRTLSLGSATACLTFSSDSKLLATTGPDNTAQLWDVQTGGAMQSLKGHTYEIHDIQFSPDGKTMATVSGDKTIRLWNVQTGKELIVLHGQDDAVNLIQFSPAGDRLATTGFDNTLRLSDSRDGSDIHTWTLDEKITSLRFSKDGKVLAVGRKDGAVQTWDTDSGRALQMLLGHEDVITDIQFSPDNNTLATASRDTTVRLWDVIGDRQLRGHRDDVYSVQFSPDDQTLLTAGKDGTARLWDVHRGKEILVLQGHTGAVISARFSGDGKTLATASADATARLWDRSTGRVLLVLGRHKDAVTAIDFSRDGHTFATASLDGMARLWDVRSGRELQMMSHQDAVNSVQFSPDSKLLATASNDGTAVLWDAQSGRKLQMLSGHEGAVTDAKFSPDGKMLATAGQDGTARLWNTYDGRELLMLRGHEDAVTDVQFSFDGEILATASADGSARLWDVHSGKELRNLWHGDAVSRVRFSADANTLATATDKSARLWDVRSGRELEVLSGQQGIVHDVQFSSDGRMLATGSGDGTAQLWTCEACRSITEVVSRLTKAVGRSLTPDERRRFGVPE</sequence>
<proteinExistence type="predicted"/>
<evidence type="ECO:0000313" key="2">
    <source>
        <dbReference type="Proteomes" id="UP001055013"/>
    </source>
</evidence>
<comment type="caution">
    <text evidence="1">The sequence shown here is derived from an EMBL/GenBank/DDBJ whole genome shotgun (WGS) entry which is preliminary data.</text>
</comment>
<organism evidence="1 2">
    <name type="scientific">Caballeronia novacaledonica</name>
    <dbReference type="NCBI Taxonomy" id="1544861"/>
    <lineage>
        <taxon>Bacteria</taxon>
        <taxon>Pseudomonadati</taxon>
        <taxon>Pseudomonadota</taxon>
        <taxon>Betaproteobacteria</taxon>
        <taxon>Burkholderiales</taxon>
        <taxon>Burkholderiaceae</taxon>
        <taxon>Caballeronia</taxon>
    </lineage>
</organism>
<accession>A0ACB5QTI0</accession>
<evidence type="ECO:0000313" key="1">
    <source>
        <dbReference type="EMBL" id="GJH18423.1"/>
    </source>
</evidence>
<protein>
    <submittedName>
        <fullName evidence="1">Uncharacterized protein</fullName>
    </submittedName>
</protein>
<gene>
    <name evidence="1" type="ORF">CBA19CS22_17795</name>
</gene>
<keyword evidence="2" id="KW-1185">Reference proteome</keyword>
<reference evidence="1" key="1">
    <citation type="submission" date="2021-09" db="EMBL/GenBank/DDBJ databases">
        <title>Isolation and characterization of 3-chlorobenzoate degrading bacteria from soils in Shizuoka.</title>
        <authorList>
            <person name="Ifat A."/>
            <person name="Ogawa N."/>
            <person name="Kimbara K."/>
            <person name="Moriuchi R."/>
            <person name="Dohra H."/>
            <person name="Shintani M."/>
        </authorList>
    </citation>
    <scope>NUCLEOTIDE SEQUENCE</scope>
    <source>
        <strain evidence="1">19CS2-2</strain>
    </source>
</reference>